<dbReference type="Pfam" id="PF15000">
    <property type="entry name" value="TUSC2"/>
    <property type="match status" value="1"/>
</dbReference>
<dbReference type="AlphaFoldDB" id="A0AAN8JJA2"/>
<dbReference type="InterPro" id="IPR029393">
    <property type="entry name" value="FUS1"/>
</dbReference>
<sequence length="112" mass="12724">MGQTSSSWAQKLTKPVSSWMSGGKGSVESSPTSNDLSQYHGVTPFIYKRYGSMFFDEDGDLAHEFYEEVVHGRKSRMKRCYKRLRPQGEVDLPHPCLNNQLPIIMCEASFKS</sequence>
<dbReference type="Proteomes" id="UP001347796">
    <property type="component" value="Unassembled WGS sequence"/>
</dbReference>
<feature type="compositionally biased region" description="Polar residues" evidence="1">
    <location>
        <begin position="27"/>
        <end position="37"/>
    </location>
</feature>
<dbReference type="GO" id="GO:0005739">
    <property type="term" value="C:mitochondrion"/>
    <property type="evidence" value="ECO:0007669"/>
    <property type="project" value="TreeGrafter"/>
</dbReference>
<organism evidence="2 3">
    <name type="scientific">Patella caerulea</name>
    <name type="common">Rayed Mediterranean limpet</name>
    <dbReference type="NCBI Taxonomy" id="87958"/>
    <lineage>
        <taxon>Eukaryota</taxon>
        <taxon>Metazoa</taxon>
        <taxon>Spiralia</taxon>
        <taxon>Lophotrochozoa</taxon>
        <taxon>Mollusca</taxon>
        <taxon>Gastropoda</taxon>
        <taxon>Patellogastropoda</taxon>
        <taxon>Patelloidea</taxon>
        <taxon>Patellidae</taxon>
        <taxon>Patella</taxon>
    </lineage>
</organism>
<dbReference type="GO" id="GO:0051881">
    <property type="term" value="P:regulation of mitochondrial membrane potential"/>
    <property type="evidence" value="ECO:0007669"/>
    <property type="project" value="TreeGrafter"/>
</dbReference>
<evidence type="ECO:0000256" key="1">
    <source>
        <dbReference type="SAM" id="MobiDB-lite"/>
    </source>
</evidence>
<accession>A0AAN8JJA2</accession>
<reference evidence="2 3" key="1">
    <citation type="submission" date="2024-01" db="EMBL/GenBank/DDBJ databases">
        <title>The genome of the rayed Mediterranean limpet Patella caerulea (Linnaeus, 1758).</title>
        <authorList>
            <person name="Anh-Thu Weber A."/>
            <person name="Halstead-Nussloch G."/>
        </authorList>
    </citation>
    <scope>NUCLEOTIDE SEQUENCE [LARGE SCALE GENOMIC DNA]</scope>
    <source>
        <strain evidence="2">AATW-2023a</strain>
        <tissue evidence="2">Whole specimen</tissue>
    </source>
</reference>
<evidence type="ECO:0008006" key="4">
    <source>
        <dbReference type="Google" id="ProtNLM"/>
    </source>
</evidence>
<proteinExistence type="predicted"/>
<protein>
    <recommendedName>
        <fullName evidence="4">Tumor suppressor candidate 2</fullName>
    </recommendedName>
</protein>
<comment type="caution">
    <text evidence="2">The sequence shown here is derived from an EMBL/GenBank/DDBJ whole genome shotgun (WGS) entry which is preliminary data.</text>
</comment>
<feature type="compositionally biased region" description="Polar residues" evidence="1">
    <location>
        <begin position="1"/>
        <end position="20"/>
    </location>
</feature>
<feature type="region of interest" description="Disordered" evidence="1">
    <location>
        <begin position="1"/>
        <end position="38"/>
    </location>
</feature>
<evidence type="ECO:0000313" key="2">
    <source>
        <dbReference type="EMBL" id="KAK6177009.1"/>
    </source>
</evidence>
<dbReference type="PANTHER" id="PTHR15453">
    <property type="entry name" value="TUMOR SUPPRESSOR CANDIDATE 2"/>
    <property type="match status" value="1"/>
</dbReference>
<keyword evidence="3" id="KW-1185">Reference proteome</keyword>
<gene>
    <name evidence="2" type="ORF">SNE40_015201</name>
</gene>
<dbReference type="PANTHER" id="PTHR15453:SF8">
    <property type="entry name" value="TUMOR SUPPRESSOR CANDIDATE 2"/>
    <property type="match status" value="1"/>
</dbReference>
<name>A0AAN8JJA2_PATCE</name>
<evidence type="ECO:0000313" key="3">
    <source>
        <dbReference type="Proteomes" id="UP001347796"/>
    </source>
</evidence>
<dbReference type="EMBL" id="JAZGQO010000010">
    <property type="protein sequence ID" value="KAK6177009.1"/>
    <property type="molecule type" value="Genomic_DNA"/>
</dbReference>